<organism evidence="15 16">
    <name type="scientific">Romanomermis culicivorax</name>
    <name type="common">Nematode worm</name>
    <dbReference type="NCBI Taxonomy" id="13658"/>
    <lineage>
        <taxon>Eukaryota</taxon>
        <taxon>Metazoa</taxon>
        <taxon>Ecdysozoa</taxon>
        <taxon>Nematoda</taxon>
        <taxon>Enoplea</taxon>
        <taxon>Dorylaimia</taxon>
        <taxon>Mermithida</taxon>
        <taxon>Mermithoidea</taxon>
        <taxon>Mermithidae</taxon>
        <taxon>Romanomermis</taxon>
    </lineage>
</organism>
<keyword evidence="8" id="KW-0238">DNA-binding</keyword>
<dbReference type="Pfam" id="PF18876">
    <property type="entry name" value="AFF4_CHD"/>
    <property type="match status" value="1"/>
</dbReference>
<dbReference type="Proteomes" id="UP000887565">
    <property type="component" value="Unplaced"/>
</dbReference>
<keyword evidence="6" id="KW-0562">Pair-rule protein</keyword>
<comment type="function">
    <text evidence="11">Has a role in transcriptional regulation. Acts in parallel with the Ras/MAPK and the PI3K/PKB pathways in the control of cell identity and cellular growth. Essential for regulation of the cytoskeleton and cell growth but not for cell proliferation or growth rate. Required specifically for the microtubule-based basal transport of lipid droplets. Plays a partially redundant function downstream of Raf in cell fate specification in the developing eye. Pair-rule protein that regulates embryonic cellularization, gastrulation and segmentation.</text>
</comment>
<proteinExistence type="inferred from homology"/>
<evidence type="ECO:0000259" key="14">
    <source>
        <dbReference type="Pfam" id="PF18876"/>
    </source>
</evidence>
<sequence length="857" mass="94153">MIITDDDSESVSAYGSGKIMRHEPNHVKRSHCTVANNGLITDGSNNNKNVQHQTTSSKFEKPVVNVQLQKKLDKCFGLFDDVRKYLISKDDASSYNHVHMVGVTPGGYDLKNGPPHQSSIATTETNIVVDRNVPSSSLKPVDAISDSVMATRTENPVTQCATNVSIVSGGGINNVQGQTTIPKKPSEKAKAWNLNTFMECMLSPVKDEYPAKNGLSEKEEMPSQPQLQQTVPSDSQDQKNKNRTISKCQNESKACTSSFNKSNFEDDRLNDMDSTRSILKKSRLSPLLSPIREFPSVEYKNGLPSLTCRLPLSLVKNVPQLPRRPPQNSSRPPAYSNCKENEFEQQDCKFPSQKFDHHADLRCSNGDESTSVISSSDQMPQKHRTKGSNTSATRSTNPKGDRLPPRATNEITLEKGAKCTDNASSNNNRNSDLPLKMQNMGDVESDSSRQYNCSSTNDSLQIGDVFRDSKDFKAQNLEKTEVKNATNFDIVGANISSVMALAGGFKVKRKLEIDAKTNTCVSPKRAKHDSSFIMAAAPEKALPLDFSVKDYKFYMAKAKELKHQADRATDRVLRIAIYLESICYFFITGYWMEKTLPKESQIPFNMIKDTRDLLGNVVEKKLPQLSELNERLQALFSHKLEILALKLQALLMCHMFSMRHSVAYANYRHITDYHKNTLASKDRPSSVHGCCSSTTSSMAANAALSVTATAPPGPSSSSSLAVSDHSSSCLSSCSGVQAVDHLSSFSHDSDKHVQKATLKQTPSLGVGGVGAPTLLAPAQQQQSAPMMLTSSTPSPTPSPASSTGSSSHSLPPGLIAIPQHVETLYKQQLSHLHNLLMAHHHWQAAESKLKQHDLNWG</sequence>
<dbReference type="GO" id="GO:0007366">
    <property type="term" value="P:periodic partitioning by pair rule gene"/>
    <property type="evidence" value="ECO:0007669"/>
    <property type="project" value="UniProtKB-KW"/>
</dbReference>
<keyword evidence="15" id="KW-1185">Reference proteome</keyword>
<evidence type="ECO:0000256" key="3">
    <source>
        <dbReference type="ARBA" id="ARBA00021888"/>
    </source>
</evidence>
<keyword evidence="5" id="KW-0597">Phosphoprotein</keyword>
<dbReference type="GO" id="GO:0032783">
    <property type="term" value="C:super elongation complex"/>
    <property type="evidence" value="ECO:0007669"/>
    <property type="project" value="TreeGrafter"/>
</dbReference>
<evidence type="ECO:0000313" key="15">
    <source>
        <dbReference type="Proteomes" id="UP000887565"/>
    </source>
</evidence>
<dbReference type="GO" id="GO:0010468">
    <property type="term" value="P:regulation of gene expression"/>
    <property type="evidence" value="ECO:0007669"/>
    <property type="project" value="InterPro"/>
</dbReference>
<feature type="region of interest" description="Disordered" evidence="13">
    <location>
        <begin position="319"/>
        <end position="342"/>
    </location>
</feature>
<feature type="region of interest" description="Disordered" evidence="13">
    <location>
        <begin position="778"/>
        <end position="812"/>
    </location>
</feature>
<dbReference type="PANTHER" id="PTHR10528:SF17">
    <property type="entry name" value="AF4_FMR2 FAMILY MEMBER LILLI"/>
    <property type="match status" value="1"/>
</dbReference>
<evidence type="ECO:0000256" key="2">
    <source>
        <dbReference type="ARBA" id="ARBA00007354"/>
    </source>
</evidence>
<evidence type="ECO:0000256" key="13">
    <source>
        <dbReference type="SAM" id="MobiDB-lite"/>
    </source>
</evidence>
<feature type="domain" description="AF4/FMR2 C-terminal homology" evidence="14">
    <location>
        <begin position="545"/>
        <end position="740"/>
    </location>
</feature>
<feature type="compositionally biased region" description="Polar residues" evidence="13">
    <location>
        <begin position="223"/>
        <end position="235"/>
    </location>
</feature>
<accession>A0A915IBX0</accession>
<feature type="region of interest" description="Disordered" evidence="13">
    <location>
        <begin position="359"/>
        <end position="450"/>
    </location>
</feature>
<feature type="compositionally biased region" description="Low complexity" evidence="13">
    <location>
        <begin position="422"/>
        <end position="431"/>
    </location>
</feature>
<evidence type="ECO:0000256" key="9">
    <source>
        <dbReference type="ARBA" id="ARBA00023163"/>
    </source>
</evidence>
<evidence type="ECO:0000256" key="8">
    <source>
        <dbReference type="ARBA" id="ARBA00023125"/>
    </source>
</evidence>
<name>A0A915IBX0_ROMCU</name>
<keyword evidence="7" id="KW-0805">Transcription regulation</keyword>
<evidence type="ECO:0000313" key="16">
    <source>
        <dbReference type="WBParaSite" id="nRc.2.0.1.t11670-RA"/>
    </source>
</evidence>
<feature type="compositionally biased region" description="Polar residues" evidence="13">
    <location>
        <begin position="366"/>
        <end position="379"/>
    </location>
</feature>
<evidence type="ECO:0000256" key="10">
    <source>
        <dbReference type="ARBA" id="ARBA00023242"/>
    </source>
</evidence>
<evidence type="ECO:0000256" key="12">
    <source>
        <dbReference type="ARBA" id="ARBA00032149"/>
    </source>
</evidence>
<dbReference type="GO" id="GO:0003677">
    <property type="term" value="F:DNA binding"/>
    <property type="evidence" value="ECO:0007669"/>
    <property type="project" value="UniProtKB-KW"/>
</dbReference>
<protein>
    <recommendedName>
        <fullName evidence="3">AF4/FMR2 family member lilli</fullName>
    </recommendedName>
    <alternativeName>
        <fullName evidence="12">Protein lilliputian</fullName>
    </alternativeName>
</protein>
<evidence type="ECO:0000256" key="11">
    <source>
        <dbReference type="ARBA" id="ARBA00024653"/>
    </source>
</evidence>
<evidence type="ECO:0000256" key="5">
    <source>
        <dbReference type="ARBA" id="ARBA00022553"/>
    </source>
</evidence>
<evidence type="ECO:0000256" key="7">
    <source>
        <dbReference type="ARBA" id="ARBA00023015"/>
    </source>
</evidence>
<evidence type="ECO:0000256" key="1">
    <source>
        <dbReference type="ARBA" id="ARBA00004123"/>
    </source>
</evidence>
<keyword evidence="4" id="KW-0217">Developmental protein</keyword>
<evidence type="ECO:0000256" key="6">
    <source>
        <dbReference type="ARBA" id="ARBA00022788"/>
    </source>
</evidence>
<dbReference type="InterPro" id="IPR007797">
    <property type="entry name" value="AF4/FMR2"/>
</dbReference>
<evidence type="ECO:0000256" key="4">
    <source>
        <dbReference type="ARBA" id="ARBA00022473"/>
    </source>
</evidence>
<dbReference type="PANTHER" id="PTHR10528">
    <property type="entry name" value="AF4/FMR2 FAMILY MEMBER"/>
    <property type="match status" value="1"/>
</dbReference>
<reference evidence="16" key="1">
    <citation type="submission" date="2022-11" db="UniProtKB">
        <authorList>
            <consortium name="WormBaseParasite"/>
        </authorList>
    </citation>
    <scope>IDENTIFICATION</scope>
</reference>
<dbReference type="AlphaFoldDB" id="A0A915IBX0"/>
<dbReference type="WBParaSite" id="nRc.2.0.1.t11670-RA">
    <property type="protein sequence ID" value="nRc.2.0.1.t11670-RA"/>
    <property type="gene ID" value="nRc.2.0.1.g11670"/>
</dbReference>
<feature type="region of interest" description="Disordered" evidence="13">
    <location>
        <begin position="215"/>
        <end position="249"/>
    </location>
</feature>
<comment type="similarity">
    <text evidence="2">Belongs to the AF4 family.</text>
</comment>
<comment type="subcellular location">
    <subcellularLocation>
        <location evidence="1">Nucleus</location>
    </subcellularLocation>
</comment>
<feature type="compositionally biased region" description="Polar residues" evidence="13">
    <location>
        <begin position="387"/>
        <end position="398"/>
    </location>
</feature>
<dbReference type="InterPro" id="IPR043640">
    <property type="entry name" value="AF4/FMR2_CHD"/>
</dbReference>
<keyword evidence="9" id="KW-0804">Transcription</keyword>
<keyword evidence="10" id="KW-0539">Nucleus</keyword>